<evidence type="ECO:0000313" key="4">
    <source>
        <dbReference type="Proteomes" id="UP000000245"/>
    </source>
</evidence>
<feature type="signal peptide" evidence="2">
    <location>
        <begin position="1"/>
        <end position="20"/>
    </location>
</feature>
<sequence length="169" mass="16745">MKTVLLTGFALALTGGMALAQAPAPTRMGGSVPYDASAGTYLGIAGQAVAAHQATRARVALGRAETDLLTNSYVQGSVNGAIRTPAIDAVRRARSAVESGDYEQARMLIHRAMTMIDHPAGAGMPMPAPGGGSAMPAPGGGSAMPAPGGSGMPAHGGEPMMPAPAPSAR</sequence>
<gene>
    <name evidence="3" type="ordered locus">Acry_1308</name>
</gene>
<dbReference type="RefSeq" id="WP_011942149.1">
    <property type="nucleotide sequence ID" value="NC_009484.1"/>
</dbReference>
<name>A5FY37_ACICJ</name>
<feature type="region of interest" description="Disordered" evidence="1">
    <location>
        <begin position="127"/>
        <end position="169"/>
    </location>
</feature>
<organism evidence="3 4">
    <name type="scientific">Acidiphilium cryptum (strain JF-5)</name>
    <dbReference type="NCBI Taxonomy" id="349163"/>
    <lineage>
        <taxon>Bacteria</taxon>
        <taxon>Pseudomonadati</taxon>
        <taxon>Pseudomonadota</taxon>
        <taxon>Alphaproteobacteria</taxon>
        <taxon>Acetobacterales</taxon>
        <taxon>Acidocellaceae</taxon>
        <taxon>Acidiphilium</taxon>
    </lineage>
</organism>
<keyword evidence="2" id="KW-0732">Signal</keyword>
<evidence type="ECO:0000256" key="1">
    <source>
        <dbReference type="SAM" id="MobiDB-lite"/>
    </source>
</evidence>
<evidence type="ECO:0000313" key="3">
    <source>
        <dbReference type="EMBL" id="ABQ30519.1"/>
    </source>
</evidence>
<dbReference type="HOGENOM" id="CLU_1648453_0_0_5"/>
<dbReference type="Proteomes" id="UP000000245">
    <property type="component" value="Chromosome"/>
</dbReference>
<dbReference type="STRING" id="349163.Acry_1308"/>
<evidence type="ECO:0000256" key="2">
    <source>
        <dbReference type="SAM" id="SignalP"/>
    </source>
</evidence>
<evidence type="ECO:0008006" key="5">
    <source>
        <dbReference type="Google" id="ProtNLM"/>
    </source>
</evidence>
<accession>A5FY37</accession>
<dbReference type="KEGG" id="acr:Acry_1308"/>
<protein>
    <recommendedName>
        <fullName evidence="5">DUF4398 domain-containing protein</fullName>
    </recommendedName>
</protein>
<dbReference type="AlphaFoldDB" id="A5FY37"/>
<feature type="compositionally biased region" description="Gly residues" evidence="1">
    <location>
        <begin position="129"/>
        <end position="142"/>
    </location>
</feature>
<reference evidence="3 4" key="1">
    <citation type="submission" date="2007-05" db="EMBL/GenBank/DDBJ databases">
        <title>Complete sequence of chromosome of Acidiphilium cryptum JF-5.</title>
        <authorList>
            <consortium name="US DOE Joint Genome Institute"/>
            <person name="Copeland A."/>
            <person name="Lucas S."/>
            <person name="Lapidus A."/>
            <person name="Barry K."/>
            <person name="Detter J.C."/>
            <person name="Glavina del Rio T."/>
            <person name="Hammon N."/>
            <person name="Israni S."/>
            <person name="Dalin E."/>
            <person name="Tice H."/>
            <person name="Pitluck S."/>
            <person name="Sims D."/>
            <person name="Brettin T."/>
            <person name="Bruce D."/>
            <person name="Han C."/>
            <person name="Schmutz J."/>
            <person name="Larimer F."/>
            <person name="Land M."/>
            <person name="Hauser L."/>
            <person name="Kyrpides N."/>
            <person name="Kim E."/>
            <person name="Magnuson T."/>
            <person name="Richardson P."/>
        </authorList>
    </citation>
    <scope>NUCLEOTIDE SEQUENCE [LARGE SCALE GENOMIC DNA]</scope>
    <source>
        <strain evidence="3 4">JF-5</strain>
    </source>
</reference>
<proteinExistence type="predicted"/>
<feature type="compositionally biased region" description="Low complexity" evidence="1">
    <location>
        <begin position="143"/>
        <end position="157"/>
    </location>
</feature>
<dbReference type="EMBL" id="CP000697">
    <property type="protein sequence ID" value="ABQ30519.1"/>
    <property type="molecule type" value="Genomic_DNA"/>
</dbReference>
<keyword evidence="4" id="KW-1185">Reference proteome</keyword>
<feature type="chain" id="PRO_5002681840" description="DUF4398 domain-containing protein" evidence="2">
    <location>
        <begin position="21"/>
        <end position="169"/>
    </location>
</feature>